<keyword evidence="2" id="KW-1185">Reference proteome</keyword>
<dbReference type="AlphaFoldDB" id="A0AAW1THI8"/>
<evidence type="ECO:0000313" key="1">
    <source>
        <dbReference type="EMBL" id="KAK9869712.1"/>
    </source>
</evidence>
<organism evidence="1 2">
    <name type="scientific">Henosepilachna vigintioctopunctata</name>
    <dbReference type="NCBI Taxonomy" id="420089"/>
    <lineage>
        <taxon>Eukaryota</taxon>
        <taxon>Metazoa</taxon>
        <taxon>Ecdysozoa</taxon>
        <taxon>Arthropoda</taxon>
        <taxon>Hexapoda</taxon>
        <taxon>Insecta</taxon>
        <taxon>Pterygota</taxon>
        <taxon>Neoptera</taxon>
        <taxon>Endopterygota</taxon>
        <taxon>Coleoptera</taxon>
        <taxon>Polyphaga</taxon>
        <taxon>Cucujiformia</taxon>
        <taxon>Coccinelloidea</taxon>
        <taxon>Coccinellidae</taxon>
        <taxon>Epilachninae</taxon>
        <taxon>Epilachnini</taxon>
        <taxon>Henosepilachna</taxon>
    </lineage>
</organism>
<evidence type="ECO:0000313" key="2">
    <source>
        <dbReference type="Proteomes" id="UP001431783"/>
    </source>
</evidence>
<comment type="caution">
    <text evidence="1">The sequence shown here is derived from an EMBL/GenBank/DDBJ whole genome shotgun (WGS) entry which is preliminary data.</text>
</comment>
<dbReference type="EMBL" id="JARQZJ010000001">
    <property type="protein sequence ID" value="KAK9869712.1"/>
    <property type="molecule type" value="Genomic_DNA"/>
</dbReference>
<accession>A0AAW1THI8</accession>
<protein>
    <submittedName>
        <fullName evidence="1">Uncharacterized protein</fullName>
    </submittedName>
</protein>
<reference evidence="1 2" key="1">
    <citation type="submission" date="2023-03" db="EMBL/GenBank/DDBJ databases">
        <title>Genome insight into feeding habits of ladybird beetles.</title>
        <authorList>
            <person name="Li H.-S."/>
            <person name="Huang Y.-H."/>
            <person name="Pang H."/>
        </authorList>
    </citation>
    <scope>NUCLEOTIDE SEQUENCE [LARGE SCALE GENOMIC DNA]</scope>
    <source>
        <strain evidence="1">SYSU_2023b</strain>
        <tissue evidence="1">Whole body</tissue>
    </source>
</reference>
<proteinExistence type="predicted"/>
<dbReference type="Proteomes" id="UP001431783">
    <property type="component" value="Unassembled WGS sequence"/>
</dbReference>
<sequence>MNSRHPVTISKHLKFPNMKLNDKDQISVKHGSDYLKKLMEDTNLLLDSKVSLVSLISLKDNCFLKNIEKLSTKDKVTANQISNDKQISRMQKKKSKLVNCTPCNRKKSGGIQLNEQILDRVKSCGESKKASSQKRRKKPTTGIKTKMSKIVTEMKEERGHIFRQGIPNIRNQIGIYSEISRNEKGNSYEEKEFLLASEYEIAADEKFVKWVLRNFSRSILDSPQDNISKILKMIQSYRSKCSHGNNFEENQTEL</sequence>
<name>A0AAW1THI8_9CUCU</name>
<gene>
    <name evidence="1" type="ORF">WA026_003450</name>
</gene>